<keyword evidence="2" id="KW-1185">Reference proteome</keyword>
<proteinExistence type="predicted"/>
<dbReference type="Proteomes" id="UP001145742">
    <property type="component" value="Unassembled WGS sequence"/>
</dbReference>
<evidence type="ECO:0000313" key="2">
    <source>
        <dbReference type="Proteomes" id="UP001145742"/>
    </source>
</evidence>
<sequence length="129" mass="14268">MVRQAITLQPMEVHSGANVHRGADILWRSPHCSRGMPEGDCDPLGSLCWNRLLEGPVASWREEPMLEQVCWPCRVTPLGQSVLEGLNSLEGTALEQSVMNCCLWGGHVVEVHEGLSPVGETPQQSWERV</sequence>
<protein>
    <submittedName>
        <fullName evidence="1">Uncharacterized protein</fullName>
    </submittedName>
</protein>
<dbReference type="EMBL" id="WHWB01034816">
    <property type="protein sequence ID" value="KAJ7403695.1"/>
    <property type="molecule type" value="Genomic_DNA"/>
</dbReference>
<organism evidence="1 2">
    <name type="scientific">Willisornis vidua</name>
    <name type="common">Xingu scale-backed antbird</name>
    <dbReference type="NCBI Taxonomy" id="1566151"/>
    <lineage>
        <taxon>Eukaryota</taxon>
        <taxon>Metazoa</taxon>
        <taxon>Chordata</taxon>
        <taxon>Craniata</taxon>
        <taxon>Vertebrata</taxon>
        <taxon>Euteleostomi</taxon>
        <taxon>Archelosauria</taxon>
        <taxon>Archosauria</taxon>
        <taxon>Dinosauria</taxon>
        <taxon>Saurischia</taxon>
        <taxon>Theropoda</taxon>
        <taxon>Coelurosauria</taxon>
        <taxon>Aves</taxon>
        <taxon>Neognathae</taxon>
        <taxon>Neoaves</taxon>
        <taxon>Telluraves</taxon>
        <taxon>Australaves</taxon>
        <taxon>Passeriformes</taxon>
        <taxon>Thamnophilidae</taxon>
        <taxon>Willisornis</taxon>
    </lineage>
</organism>
<accession>A0ABQ9CQB0</accession>
<comment type="caution">
    <text evidence="1">The sequence shown here is derived from an EMBL/GenBank/DDBJ whole genome shotgun (WGS) entry which is preliminary data.</text>
</comment>
<name>A0ABQ9CQB0_9PASS</name>
<reference evidence="1" key="1">
    <citation type="submission" date="2019-10" db="EMBL/GenBank/DDBJ databases">
        <authorList>
            <person name="Soares A.E.R."/>
            <person name="Aleixo A."/>
            <person name="Schneider P."/>
            <person name="Miyaki C.Y."/>
            <person name="Schneider M.P."/>
            <person name="Mello C."/>
            <person name="Vasconcelos A.T.R."/>
        </authorList>
    </citation>
    <scope>NUCLEOTIDE SEQUENCE</scope>
    <source>
        <tissue evidence="1">Muscle</tissue>
    </source>
</reference>
<evidence type="ECO:0000313" key="1">
    <source>
        <dbReference type="EMBL" id="KAJ7403695.1"/>
    </source>
</evidence>
<gene>
    <name evidence="1" type="ORF">WISP_149402</name>
</gene>